<dbReference type="PANTHER" id="PTHR35271">
    <property type="entry name" value="ABC TRANSPORTER, SUBSTRATE-BINDING LIPOPROTEIN-RELATED"/>
    <property type="match status" value="1"/>
</dbReference>
<feature type="chain" id="PRO_5006631503" description="ABC-type sugar transport system, ATPase component" evidence="1">
    <location>
        <begin position="20"/>
        <end position="324"/>
    </location>
</feature>
<reference evidence="2" key="1">
    <citation type="journal article" date="2015" name="PeerJ">
        <title>First genomic representation of candidate bacterial phylum KSB3 points to enhanced environmental sensing as a trigger of wastewater bulking.</title>
        <authorList>
            <person name="Sekiguchi Y."/>
            <person name="Ohashi A."/>
            <person name="Parks D.H."/>
            <person name="Yamauchi T."/>
            <person name="Tyson G.W."/>
            <person name="Hugenholtz P."/>
        </authorList>
    </citation>
    <scope>NUCLEOTIDE SEQUENCE [LARGE SCALE GENOMIC DNA]</scope>
</reference>
<dbReference type="Proteomes" id="UP000030700">
    <property type="component" value="Unassembled WGS sequence"/>
</dbReference>
<organism evidence="2">
    <name type="scientific">Candidatus Moduliflexus flocculans</name>
    <dbReference type="NCBI Taxonomy" id="1499966"/>
    <lineage>
        <taxon>Bacteria</taxon>
        <taxon>Candidatus Moduliflexota</taxon>
        <taxon>Candidatus Moduliflexia</taxon>
        <taxon>Candidatus Moduliflexales</taxon>
        <taxon>Candidatus Moduliflexaceae</taxon>
    </lineage>
</organism>
<evidence type="ECO:0008006" key="4">
    <source>
        <dbReference type="Google" id="ProtNLM"/>
    </source>
</evidence>
<gene>
    <name evidence="2" type="ORF">U14_01150</name>
</gene>
<name>A0A0S6VXG6_9BACT</name>
<dbReference type="HOGENOM" id="CLU_057483_0_0_0"/>
<dbReference type="EMBL" id="DF820455">
    <property type="protein sequence ID" value="GAK49926.1"/>
    <property type="molecule type" value="Genomic_DNA"/>
</dbReference>
<protein>
    <recommendedName>
        <fullName evidence="4">ABC-type sugar transport system, ATPase component</fullName>
    </recommendedName>
</protein>
<evidence type="ECO:0000313" key="2">
    <source>
        <dbReference type="EMBL" id="GAK49926.1"/>
    </source>
</evidence>
<dbReference type="InterPro" id="IPR007487">
    <property type="entry name" value="ABC_transpt-TYRBP-like"/>
</dbReference>
<keyword evidence="3" id="KW-1185">Reference proteome</keyword>
<proteinExistence type="predicted"/>
<dbReference type="Pfam" id="PF04392">
    <property type="entry name" value="ABC_sub_bind"/>
    <property type="match status" value="1"/>
</dbReference>
<evidence type="ECO:0000256" key="1">
    <source>
        <dbReference type="SAM" id="SignalP"/>
    </source>
</evidence>
<feature type="signal peptide" evidence="1">
    <location>
        <begin position="1"/>
        <end position="19"/>
    </location>
</feature>
<accession>A0A0S6VXG6</accession>
<dbReference type="Gene3D" id="3.40.50.2300">
    <property type="match status" value="2"/>
</dbReference>
<keyword evidence="1" id="KW-0732">Signal</keyword>
<evidence type="ECO:0000313" key="3">
    <source>
        <dbReference type="Proteomes" id="UP000030700"/>
    </source>
</evidence>
<sequence length="324" mass="36193">MKILVILMCGLWLALNAFAQEQTILLIESYHEDFEWDVSYKKGIQDILGSAYRLETFQMDTKRLPAEEHQAKADEAWAAYQRLNPALVFLGDDAALKFLGARFAETTTPVVYLGINANPRTYLPKGAKNITGVLERPLYVRSILMLKQILPLKKVLVLFDTDRTSEVILSDVFEGKTEFTTAQVQGDVKLVKGWDEWQQEVLNAKGQYDALFVGLYQTIVAQDGRHLPDSEVIAWTAANAPIPLFGFWDFAVGANKTIGGLVLSGEEHGRLAAEIALNIFAGKNPGQMQPETTRSGQLLFSRKQLEKYQLTLPPEVAAKAKFVE</sequence>
<dbReference type="AlphaFoldDB" id="A0A0S6VXG6"/>
<dbReference type="STRING" id="1499966.U14_01150"/>
<dbReference type="PANTHER" id="PTHR35271:SF1">
    <property type="entry name" value="ABC TRANSPORTER, SUBSTRATE-BINDING LIPOPROTEIN"/>
    <property type="match status" value="1"/>
</dbReference>